<evidence type="ECO:0000313" key="11">
    <source>
        <dbReference type="Proteomes" id="UP001239019"/>
    </source>
</evidence>
<dbReference type="PANTHER" id="PTHR30621">
    <property type="entry name" value="GLUTAMINE SYNTHETASE ADENYLYLTRANSFERASE"/>
    <property type="match status" value="1"/>
</dbReference>
<comment type="caution">
    <text evidence="10">The sequence shown here is derived from an EMBL/GenBank/DDBJ whole genome shotgun (WGS) entry which is preliminary data.</text>
</comment>
<dbReference type="NCBIfam" id="NF008292">
    <property type="entry name" value="PRK11072.1"/>
    <property type="match status" value="1"/>
</dbReference>
<feature type="domain" description="Glutamate-ammonia ligase adenylyltransferase repeated" evidence="8">
    <location>
        <begin position="540"/>
        <end position="793"/>
    </location>
</feature>
<keyword evidence="3 7" id="KW-0547">Nucleotide-binding</keyword>
<dbReference type="CDD" id="cd05401">
    <property type="entry name" value="NT_GlnE_GlnD_like"/>
    <property type="match status" value="2"/>
</dbReference>
<evidence type="ECO:0000259" key="9">
    <source>
        <dbReference type="Pfam" id="PF08335"/>
    </source>
</evidence>
<dbReference type="SUPFAM" id="SSF81301">
    <property type="entry name" value="Nucleotidyltransferase"/>
    <property type="match status" value="2"/>
</dbReference>
<dbReference type="Gene3D" id="3.30.460.10">
    <property type="entry name" value="Beta Polymerase, domain 2"/>
    <property type="match status" value="2"/>
</dbReference>
<feature type="region of interest" description="Adenylyl transferase" evidence="7">
    <location>
        <begin position="435"/>
        <end position="930"/>
    </location>
</feature>
<feature type="domain" description="PII-uridylyltransferase/Glutamine-synthetase adenylyltransferase" evidence="9">
    <location>
        <begin position="286"/>
        <end position="424"/>
    </location>
</feature>
<keyword evidence="5 7" id="KW-0460">Magnesium</keyword>
<dbReference type="Gene3D" id="1.20.120.330">
    <property type="entry name" value="Nucleotidyltransferases domain 2"/>
    <property type="match status" value="2"/>
</dbReference>
<dbReference type="InterPro" id="IPR023057">
    <property type="entry name" value="GlnE"/>
</dbReference>
<keyword evidence="1 7" id="KW-0808">Transferase</keyword>
<comment type="catalytic activity">
    <reaction evidence="7">
        <text>[glutamine synthetase]-O(4)-(5'-adenylyl)-L-tyrosine + phosphate = [glutamine synthetase]-L-tyrosine + ADP</text>
        <dbReference type="Rhea" id="RHEA:43716"/>
        <dbReference type="Rhea" id="RHEA-COMP:10660"/>
        <dbReference type="Rhea" id="RHEA-COMP:10661"/>
        <dbReference type="ChEBI" id="CHEBI:43474"/>
        <dbReference type="ChEBI" id="CHEBI:46858"/>
        <dbReference type="ChEBI" id="CHEBI:83624"/>
        <dbReference type="ChEBI" id="CHEBI:456216"/>
        <dbReference type="EC" id="2.7.7.89"/>
    </reaction>
</comment>
<accession>A0ABU0W6G5</accession>
<keyword evidence="10" id="KW-0436">Ligase</keyword>
<reference evidence="10 11" key="1">
    <citation type="submission" date="2023-08" db="EMBL/GenBank/DDBJ databases">
        <title>Whole-genome sequencing of halo(alkali)philic microorganisms from hypersaline lakes.</title>
        <authorList>
            <person name="Sorokin D.Y."/>
            <person name="Abbas B."/>
            <person name="Merkel A.Y."/>
        </authorList>
    </citation>
    <scope>NUCLEOTIDE SEQUENCE [LARGE SCALE GENOMIC DNA]</scope>
    <source>
        <strain evidence="10 11">AB-CW4</strain>
    </source>
</reference>
<comment type="similarity">
    <text evidence="7">Belongs to the GlnE family.</text>
</comment>
<dbReference type="Gene3D" id="1.20.120.1510">
    <property type="match status" value="1"/>
</dbReference>
<evidence type="ECO:0000256" key="4">
    <source>
        <dbReference type="ARBA" id="ARBA00022840"/>
    </source>
</evidence>
<dbReference type="InterPro" id="IPR043519">
    <property type="entry name" value="NT_sf"/>
</dbReference>
<dbReference type="RefSeq" id="WP_306728119.1">
    <property type="nucleotide sequence ID" value="NZ_JAVDDT010000003.1"/>
</dbReference>
<proteinExistence type="inferred from homology"/>
<comment type="cofactor">
    <cofactor evidence="7">
        <name>Mg(2+)</name>
        <dbReference type="ChEBI" id="CHEBI:18420"/>
    </cofactor>
</comment>
<feature type="region of interest" description="Adenylyl removase" evidence="7">
    <location>
        <begin position="1"/>
        <end position="428"/>
    </location>
</feature>
<evidence type="ECO:0000259" key="8">
    <source>
        <dbReference type="Pfam" id="PF03710"/>
    </source>
</evidence>
<dbReference type="EMBL" id="JAVDDT010000003">
    <property type="protein sequence ID" value="MDQ2069622.1"/>
    <property type="molecule type" value="Genomic_DNA"/>
</dbReference>
<evidence type="ECO:0000256" key="3">
    <source>
        <dbReference type="ARBA" id="ARBA00022741"/>
    </source>
</evidence>
<dbReference type="HAMAP" id="MF_00802">
    <property type="entry name" value="GlnE"/>
    <property type="match status" value="1"/>
</dbReference>
<dbReference type="GO" id="GO:0016874">
    <property type="term" value="F:ligase activity"/>
    <property type="evidence" value="ECO:0007669"/>
    <property type="project" value="UniProtKB-KW"/>
</dbReference>
<dbReference type="EC" id="2.7.7.89" evidence="7"/>
<keyword evidence="6 7" id="KW-0511">Multifunctional enzyme</keyword>
<dbReference type="InterPro" id="IPR013546">
    <property type="entry name" value="PII_UdlTrfase/GS_AdlTrfase"/>
</dbReference>
<comment type="catalytic activity">
    <reaction evidence="7">
        <text>[glutamine synthetase]-L-tyrosine + ATP = [glutamine synthetase]-O(4)-(5'-adenylyl)-L-tyrosine + diphosphate</text>
        <dbReference type="Rhea" id="RHEA:18589"/>
        <dbReference type="Rhea" id="RHEA-COMP:10660"/>
        <dbReference type="Rhea" id="RHEA-COMP:10661"/>
        <dbReference type="ChEBI" id="CHEBI:30616"/>
        <dbReference type="ChEBI" id="CHEBI:33019"/>
        <dbReference type="ChEBI" id="CHEBI:46858"/>
        <dbReference type="ChEBI" id="CHEBI:83624"/>
        <dbReference type="EC" id="2.7.7.42"/>
    </reaction>
</comment>
<protein>
    <recommendedName>
        <fullName evidence="7">Bifunctional glutamine synthetase adenylyltransferase/adenylyl-removing enzyme</fullName>
    </recommendedName>
    <alternativeName>
        <fullName evidence="7">ATP:glutamine synthetase adenylyltransferase</fullName>
    </alternativeName>
    <alternativeName>
        <fullName evidence="7">ATase</fullName>
    </alternativeName>
    <domain>
        <recommendedName>
            <fullName evidence="7">Glutamine synthetase adenylyl-L-tyrosine phosphorylase</fullName>
            <ecNumber evidence="7">2.7.7.89</ecNumber>
        </recommendedName>
        <alternativeName>
            <fullName evidence="7">Adenylyl removase</fullName>
            <shortName evidence="7">AR</shortName>
            <shortName evidence="7">AT-N</shortName>
        </alternativeName>
    </domain>
    <domain>
        <recommendedName>
            <fullName evidence="7">Glutamine synthetase adenylyl transferase</fullName>
            <ecNumber evidence="7">2.7.7.42</ecNumber>
        </recommendedName>
        <alternativeName>
            <fullName evidence="7">Adenylyl transferase</fullName>
            <shortName evidence="7">AT</shortName>
            <shortName evidence="7">AT-C</shortName>
        </alternativeName>
    </domain>
</protein>
<feature type="domain" description="Glutamate-ammonia ligase adenylyltransferase repeated" evidence="8">
    <location>
        <begin position="24"/>
        <end position="264"/>
    </location>
</feature>
<gene>
    <name evidence="7 10" type="primary">glnE</name>
    <name evidence="10" type="ORF">RBH19_07040</name>
</gene>
<evidence type="ECO:0000256" key="7">
    <source>
        <dbReference type="HAMAP-Rule" id="MF_00802"/>
    </source>
</evidence>
<dbReference type="Pfam" id="PF03710">
    <property type="entry name" value="GlnE"/>
    <property type="match status" value="2"/>
</dbReference>
<sequence>MNDTPRLPDWLSDAQRTQLGSLGLESLLSCSPYVQSVLRRDEGLLDWLEQAQGARTADGIRARWQHLLESEDEAAVMAGLRVARNREMVLTLWRDISGQDSLSDTLGALTALADALIGLAHDWSRARLLARHGCPRNGAGKEQSLIVLGLGKLGGGELNFSSDVDLIFAFPEGGETDGERALDNETFFTRLGRQIIRLLDEVTADGQVYRVDMRLRPFGASGPLVMNFSGIETYYQLHGREWERYALIKARPVAGDIQAGESLLRELQPFVYRRYLDYSVFGSLRDMKQGIRREVRRKGLEDNIKLGRGGIREIEFIVQLFQLIRGGREAELRQRSLRSALEGAVQNGHIAAADGERLQAHYDFLRRLENRIQGLHDAQTHDLPDDAADRERLLAMMGMRSWPELENQVAEVRREVGEAFDDVFVGPALPEEQAAGNAFDDLWRDRLDEAAAEKLLRRTGFADAARVRDLLSKLRESRPVQRMGERGRKRIDRLMPSVLLLAASKDNAEATLQRMASVVEAIATRTAYLALLVENPRALEHLGRLCAASPWAAERIARHPLLLDELIDPRIFQESPEPEAYARELDELLNGCGDDLERLMDALREFQQATVLRVVAADIAGALEVGEVSDRLTLLAELILQRVLGIARRALVERHGHPRCEDPDAREPGFIIVAYGKLGSIELAYGSDLDLVFLHDSRGEAQQTDGERSVDNGLFFARLAQRIIHQLATPTPAGRLYEVDTRLRPSGASGLLVSGLEAFVDYQREKAWTWEHQALMRARPVAGDEALQAAFREARQAILCRARDHAGLKKDIVAMRERMLAEQTSGDGADLKRSSGGLVDAEFLVQYWALAHAAEHPAVVAGTGMVEHLRALKEAGCIEADVAQQLEKAAYTLRGELHARTLAGNRERPLPHAVQAAMSTVAGIWHATFD</sequence>
<keyword evidence="2 7" id="KW-0548">Nucleotidyltransferase</keyword>
<dbReference type="GO" id="GO:0047388">
    <property type="term" value="F:[glutamine synthetase]-adenylyl-L-tyrosine phosphorylase activity"/>
    <property type="evidence" value="ECO:0007669"/>
    <property type="project" value="UniProtKB-EC"/>
</dbReference>
<dbReference type="Pfam" id="PF08335">
    <property type="entry name" value="GlnD_UR_UTase"/>
    <property type="match status" value="2"/>
</dbReference>
<dbReference type="InterPro" id="IPR005190">
    <property type="entry name" value="GlnE_rpt_dom"/>
</dbReference>
<evidence type="ECO:0000256" key="1">
    <source>
        <dbReference type="ARBA" id="ARBA00022679"/>
    </source>
</evidence>
<evidence type="ECO:0000256" key="5">
    <source>
        <dbReference type="ARBA" id="ARBA00022842"/>
    </source>
</evidence>
<evidence type="ECO:0000256" key="6">
    <source>
        <dbReference type="ARBA" id="ARBA00023268"/>
    </source>
</evidence>
<keyword evidence="4 7" id="KW-0067">ATP-binding</keyword>
<evidence type="ECO:0000313" key="10">
    <source>
        <dbReference type="EMBL" id="MDQ2069622.1"/>
    </source>
</evidence>
<dbReference type="GO" id="GO:0008882">
    <property type="term" value="F:[glutamate-ammonia-ligase] adenylyltransferase activity"/>
    <property type="evidence" value="ECO:0007669"/>
    <property type="project" value="UniProtKB-EC"/>
</dbReference>
<dbReference type="SUPFAM" id="SSF81593">
    <property type="entry name" value="Nucleotidyltransferase substrate binding subunit/domain"/>
    <property type="match status" value="2"/>
</dbReference>
<keyword evidence="11" id="KW-1185">Reference proteome</keyword>
<dbReference type="PANTHER" id="PTHR30621:SF0">
    <property type="entry name" value="BIFUNCTIONAL GLUTAMINE SYNTHETASE ADENYLYLTRANSFERASE_ADENYLYL-REMOVING ENZYME"/>
    <property type="match status" value="1"/>
</dbReference>
<comment type="function">
    <text evidence="7">Involved in the regulation of glutamine synthetase GlnA, a key enzyme in the process to assimilate ammonia. When cellular nitrogen levels are high, the C-terminal adenylyl transferase (AT) inactivates GlnA by covalent transfer of an adenylyl group from ATP to specific tyrosine residue of GlnA, thus reducing its activity. Conversely, when nitrogen levels are low, the N-terminal adenylyl removase (AR) activates GlnA by removing the adenylyl group by phosphorolysis, increasing its activity. The regulatory region of GlnE binds the signal transduction protein PII (GlnB) which indicates the nitrogen status of the cell.</text>
</comment>
<feature type="domain" description="PII-uridylyltransferase/Glutamine-synthetase adenylyltransferase" evidence="9">
    <location>
        <begin position="824"/>
        <end position="924"/>
    </location>
</feature>
<dbReference type="EC" id="2.7.7.42" evidence="7"/>
<name>A0ABU0W6G5_9GAMM</name>
<evidence type="ECO:0000256" key="2">
    <source>
        <dbReference type="ARBA" id="ARBA00022695"/>
    </source>
</evidence>
<dbReference type="Proteomes" id="UP001239019">
    <property type="component" value="Unassembled WGS sequence"/>
</dbReference>
<organism evidence="10 11">
    <name type="scientific">Natronospira bacteriovora</name>
    <dbReference type="NCBI Taxonomy" id="3069753"/>
    <lineage>
        <taxon>Bacteria</taxon>
        <taxon>Pseudomonadati</taxon>
        <taxon>Pseudomonadota</taxon>
        <taxon>Gammaproteobacteria</taxon>
        <taxon>Natronospirales</taxon>
        <taxon>Natronospiraceae</taxon>
        <taxon>Natronospira</taxon>
    </lineage>
</organism>